<accession>A0A0R2RGR4</accession>
<gene>
    <name evidence="2" type="ORF">ABR82_07080</name>
</gene>
<evidence type="ECO:0000313" key="3">
    <source>
        <dbReference type="Proteomes" id="UP000051269"/>
    </source>
</evidence>
<evidence type="ECO:0000256" key="1">
    <source>
        <dbReference type="SAM" id="MobiDB-lite"/>
    </source>
</evidence>
<comment type="caution">
    <text evidence="2">The sequence shown here is derived from an EMBL/GenBank/DDBJ whole genome shotgun (WGS) entry which is preliminary data.</text>
</comment>
<feature type="compositionally biased region" description="Basic and acidic residues" evidence="1">
    <location>
        <begin position="8"/>
        <end position="19"/>
    </location>
</feature>
<protein>
    <submittedName>
        <fullName evidence="2">Uncharacterized protein</fullName>
    </submittedName>
</protein>
<proteinExistence type="predicted"/>
<dbReference type="Proteomes" id="UP000051269">
    <property type="component" value="Unassembled WGS sequence"/>
</dbReference>
<dbReference type="AlphaFoldDB" id="A0A0R2RGR4"/>
<feature type="region of interest" description="Disordered" evidence="1">
    <location>
        <begin position="1"/>
        <end position="24"/>
    </location>
</feature>
<reference evidence="2 3" key="1">
    <citation type="submission" date="2015-10" db="EMBL/GenBank/DDBJ databases">
        <title>Metagenome-Assembled Genomes uncover a global brackish microbiome.</title>
        <authorList>
            <person name="Hugerth L.W."/>
            <person name="Larsson J."/>
            <person name="Alneberg J."/>
            <person name="Lindh M.V."/>
            <person name="Legrand C."/>
            <person name="Pinhassi J."/>
            <person name="Andersson A.F."/>
        </authorList>
    </citation>
    <scope>NUCLEOTIDE SEQUENCE [LARGE SCALE GENOMIC DNA]</scope>
    <source>
        <strain evidence="2">BACL18 MAG-120507-bin52</strain>
    </source>
</reference>
<name>A0A0R2RGR4_9BACT</name>
<organism evidence="2 3">
    <name type="scientific">Verrucomicrobia subdivision 6 bacterium BACL9 MAG-120507-bin52</name>
    <dbReference type="NCBI Taxonomy" id="1655590"/>
    <lineage>
        <taxon>Bacteria</taxon>
        <taxon>Pseudomonadati</taxon>
        <taxon>Verrucomicrobiota</taxon>
        <taxon>Verrucomicrobiia</taxon>
        <taxon>Verrucomicrobiales</taxon>
        <taxon>Verrucomicrobia subdivision 6</taxon>
    </lineage>
</organism>
<evidence type="ECO:0000313" key="2">
    <source>
        <dbReference type="EMBL" id="KRO61774.1"/>
    </source>
</evidence>
<dbReference type="EMBL" id="LIBO01000212">
    <property type="protein sequence ID" value="KRO61774.1"/>
    <property type="molecule type" value="Genomic_DNA"/>
</dbReference>
<sequence>MAFTNLEEFEKKTDPRDPKSSPSKWVKVKIASVDPAKMAVSFSGKSEGRYTLRFKSVRKPKDVDVVIGDQLWVLATGKGVEIVKSAEEAKAKAGGTNACPHAIAIGVKEYKEDKGIKMDERTKTENEYDDSALVLERKDGLGGTVALKIDERGKSRGVEWSVGDVRLISLVPGEGEMGPFRVGQTFPYAERTFGVMEATGQKVTLRIEPGGEMVTILPK</sequence>